<dbReference type="Proteomes" id="UP000624041">
    <property type="component" value="Unassembled WGS sequence"/>
</dbReference>
<sequence>MMLFIEKIKNKLKKPESIHIDFLPTKLFDSKNWFHQPSLINLSIENHTIHLQSKTTESAYVNFWESSSSYSRLGERHNKIILHSQNSIFIEGHTTNSLNYQIYLIEYDEENQQTKKHTIQLNQLHQIIPSPSTKAARLAIRINGEGEMEIHNLFTSPFLPVERTEKTSIRHLNNLKFAGALPQSAVTSLNAVTQVTRLYAHNWGKTLAKAVPDFLLMEAGELHEAKWGDIQDRTSPIGRLILWCQTSDIPMILWHKQTEAPCDKLLTRLADFKFVLTHDPVVFNMYKQAPGETPVYLIPYTTGVPSIDVFKKHPSVTVLSETTAEANAESKTETEAQRIQQKPPNKQPITIETIQAANNTEKQIEELLAEGHLVICEKLALDGSIYQSLVRIYETESELEQVIQAYQNNPDQAADDYRSISRTIYWKHNYRDFMHFITKSLHIEHATRLPSATIVFSIRTEQEYQNVIRTIEKQTASRVNWIVFITPYPCFEQAMNALLARDNIQVYIASFAAKNYALDQLTKSTYVGVVDSSREYDAFYIEDCINTMYYFRMTSFVDRSITNNKPVIARFFLTTKYNHHSLVSLMEAFIPKEKVM</sequence>
<comment type="caution">
    <text evidence="2">The sequence shown here is derived from an EMBL/GenBank/DDBJ whole genome shotgun (WGS) entry which is preliminary data.</text>
</comment>
<dbReference type="RefSeq" id="WP_156854311.1">
    <property type="nucleotide sequence ID" value="NZ_BMOS01000002.1"/>
</dbReference>
<dbReference type="AlphaFoldDB" id="A0A918CYM4"/>
<keyword evidence="3" id="KW-1185">Reference proteome</keyword>
<name>A0A918CYM4_9BACI</name>
<evidence type="ECO:0000313" key="2">
    <source>
        <dbReference type="EMBL" id="GGN50039.1"/>
    </source>
</evidence>
<dbReference type="EMBL" id="BMOS01000002">
    <property type="protein sequence ID" value="GGN50039.1"/>
    <property type="molecule type" value="Genomic_DNA"/>
</dbReference>
<accession>A0A918CYM4</accession>
<reference evidence="2" key="2">
    <citation type="submission" date="2020-09" db="EMBL/GenBank/DDBJ databases">
        <authorList>
            <person name="Sun Q."/>
            <person name="Ohkuma M."/>
        </authorList>
    </citation>
    <scope>NUCLEOTIDE SEQUENCE</scope>
    <source>
        <strain evidence="2">JCM 17251</strain>
    </source>
</reference>
<evidence type="ECO:0000256" key="1">
    <source>
        <dbReference type="SAM" id="MobiDB-lite"/>
    </source>
</evidence>
<evidence type="ECO:0000313" key="3">
    <source>
        <dbReference type="Proteomes" id="UP000624041"/>
    </source>
</evidence>
<reference evidence="2" key="1">
    <citation type="journal article" date="2014" name="Int. J. Syst. Evol. Microbiol.">
        <title>Complete genome sequence of Corynebacterium casei LMG S-19264T (=DSM 44701T), isolated from a smear-ripened cheese.</title>
        <authorList>
            <consortium name="US DOE Joint Genome Institute (JGI-PGF)"/>
            <person name="Walter F."/>
            <person name="Albersmeier A."/>
            <person name="Kalinowski J."/>
            <person name="Ruckert C."/>
        </authorList>
    </citation>
    <scope>NUCLEOTIDE SEQUENCE</scope>
    <source>
        <strain evidence="2">JCM 17251</strain>
    </source>
</reference>
<protein>
    <submittedName>
        <fullName evidence="2">Uncharacterized protein</fullName>
    </submittedName>
</protein>
<feature type="region of interest" description="Disordered" evidence="1">
    <location>
        <begin position="323"/>
        <end position="345"/>
    </location>
</feature>
<proteinExistence type="predicted"/>
<organism evidence="2 3">
    <name type="scientific">Oceanobacillus indicireducens</name>
    <dbReference type="NCBI Taxonomy" id="1004261"/>
    <lineage>
        <taxon>Bacteria</taxon>
        <taxon>Bacillati</taxon>
        <taxon>Bacillota</taxon>
        <taxon>Bacilli</taxon>
        <taxon>Bacillales</taxon>
        <taxon>Bacillaceae</taxon>
        <taxon>Oceanobacillus</taxon>
    </lineage>
</organism>
<gene>
    <name evidence="2" type="ORF">GCM10007971_03140</name>
</gene>